<evidence type="ECO:0000313" key="2">
    <source>
        <dbReference type="Proteomes" id="UP000177871"/>
    </source>
</evidence>
<dbReference type="Proteomes" id="UP000177871">
    <property type="component" value="Unassembled WGS sequence"/>
</dbReference>
<dbReference type="InterPro" id="IPR037914">
    <property type="entry name" value="SpoVT-AbrB_sf"/>
</dbReference>
<dbReference type="AlphaFoldDB" id="A0A1F6A086"/>
<evidence type="ECO:0008006" key="3">
    <source>
        <dbReference type="Google" id="ProtNLM"/>
    </source>
</evidence>
<dbReference type="SUPFAM" id="SSF89447">
    <property type="entry name" value="AbrB/MazE/MraZ-like"/>
    <property type="match status" value="1"/>
</dbReference>
<proteinExistence type="predicted"/>
<dbReference type="STRING" id="1798381.A2721_02105"/>
<name>A0A1F6A086_9BACT</name>
<accession>A0A1F6A086</accession>
<dbReference type="EMBL" id="MFJK01000016">
    <property type="protein sequence ID" value="OGG17792.1"/>
    <property type="molecule type" value="Genomic_DNA"/>
</dbReference>
<protein>
    <recommendedName>
        <fullName evidence="3">SpoVT-AbrB domain-containing protein</fullName>
    </recommendedName>
</protein>
<organism evidence="1 2">
    <name type="scientific">Candidatus Gottesmanbacteria bacterium RIFCSPHIGHO2_01_FULL_47_48</name>
    <dbReference type="NCBI Taxonomy" id="1798381"/>
    <lineage>
        <taxon>Bacteria</taxon>
        <taxon>Candidatus Gottesmaniibacteriota</taxon>
    </lineage>
</organism>
<comment type="caution">
    <text evidence="1">The sequence shown here is derived from an EMBL/GenBank/DDBJ whole genome shotgun (WGS) entry which is preliminary data.</text>
</comment>
<dbReference type="Gene3D" id="2.10.260.10">
    <property type="match status" value="1"/>
</dbReference>
<sequence>MTATLSIRPRRQVTFPEKFLRAVGASVGDQLEANIKDNQIVLKTKKKIFLDALGEIQKAVKESGISEKEMQDSLKQIRRDIYEKKYSKGLSGQ</sequence>
<gene>
    <name evidence="1" type="ORF">A2721_02105</name>
</gene>
<reference evidence="1 2" key="1">
    <citation type="journal article" date="2016" name="Nat. Commun.">
        <title>Thousands of microbial genomes shed light on interconnected biogeochemical processes in an aquifer system.</title>
        <authorList>
            <person name="Anantharaman K."/>
            <person name="Brown C.T."/>
            <person name="Hug L.A."/>
            <person name="Sharon I."/>
            <person name="Castelle C.J."/>
            <person name="Probst A.J."/>
            <person name="Thomas B.C."/>
            <person name="Singh A."/>
            <person name="Wilkins M.J."/>
            <person name="Karaoz U."/>
            <person name="Brodie E.L."/>
            <person name="Williams K.H."/>
            <person name="Hubbard S.S."/>
            <person name="Banfield J.F."/>
        </authorList>
    </citation>
    <scope>NUCLEOTIDE SEQUENCE [LARGE SCALE GENOMIC DNA]</scope>
</reference>
<evidence type="ECO:0000313" key="1">
    <source>
        <dbReference type="EMBL" id="OGG17792.1"/>
    </source>
</evidence>